<organism evidence="4">
    <name type="scientific">Brachypodium distachyon</name>
    <name type="common">Purple false brome</name>
    <name type="synonym">Trachynia distachya</name>
    <dbReference type="NCBI Taxonomy" id="15368"/>
    <lineage>
        <taxon>Eukaryota</taxon>
        <taxon>Viridiplantae</taxon>
        <taxon>Streptophyta</taxon>
        <taxon>Embryophyta</taxon>
        <taxon>Tracheophyta</taxon>
        <taxon>Spermatophyta</taxon>
        <taxon>Magnoliopsida</taxon>
        <taxon>Liliopsida</taxon>
        <taxon>Poales</taxon>
        <taxon>Poaceae</taxon>
        <taxon>BOP clade</taxon>
        <taxon>Pooideae</taxon>
        <taxon>Stipodae</taxon>
        <taxon>Brachypodieae</taxon>
        <taxon>Brachypodium</taxon>
    </lineage>
</organism>
<evidence type="ECO:0000313" key="5">
    <source>
        <dbReference type="EnsemblPlants" id="KQJ82765"/>
    </source>
</evidence>
<dbReference type="PANTHER" id="PTHR11461:SF329">
    <property type="entry name" value="SERPIN DOMAIN-CONTAINING PROTEIN"/>
    <property type="match status" value="1"/>
</dbReference>
<dbReference type="Gene3D" id="2.30.39.10">
    <property type="entry name" value="Alpha-1-antitrypsin, domain 1"/>
    <property type="match status" value="1"/>
</dbReference>
<comment type="similarity">
    <text evidence="1 2">Belongs to the serpin family.</text>
</comment>
<dbReference type="InterPro" id="IPR042178">
    <property type="entry name" value="Serpin_sf_1"/>
</dbReference>
<dbReference type="InParanoid" id="A0A0Q3KRS8"/>
<dbReference type="Gene3D" id="3.30.497.10">
    <property type="entry name" value="Antithrombin, subunit I, domain 2"/>
    <property type="match status" value="1"/>
</dbReference>
<evidence type="ECO:0000256" key="2">
    <source>
        <dbReference type="RuleBase" id="RU000411"/>
    </source>
</evidence>
<reference evidence="5" key="3">
    <citation type="submission" date="2018-08" db="UniProtKB">
        <authorList>
            <consortium name="EnsemblPlants"/>
        </authorList>
    </citation>
    <scope>IDENTIFICATION</scope>
    <source>
        <strain evidence="5">cv. Bd21</strain>
    </source>
</reference>
<dbReference type="CDD" id="cd02043">
    <property type="entry name" value="serpinP_plants"/>
    <property type="match status" value="1"/>
</dbReference>
<sequence>MANQAKQQLADAARDQAALSMRLLNRLGQISGDQNLAFSPMSFHAILSLLAAGATGAVHDQIVSFLGPAGADAHTALASHVVAAGQQAPNHVGEHDEEEEQQGSIVRCATGVWVDSSLRIKPVFEAMAASSFDAEARAVSFGSSPEQARADINGWFEGKTGGLWKQLLPEGSVSAATVAVLANALYFRGYWYDPFDATLTEDGDFFVDSGSGAHAVRAPFMVGGSFHEYTCIACHPGFKVLRMPYLGGHNRRGYSMCFYLPDDRDGLPELVRVLSSDPAALLDVPTKLVPTGALRIPKFGVSLRLEASQLLRDLGLDLPFRPAMLALDDSSSEMPMAVSSVIHQCSVHVDEKGTVAAAATDMEICGFAMPPDPEMLVDFVADHPFLFFIREEQDDRGVIVFAGQVVNPLLGN</sequence>
<evidence type="ECO:0000259" key="3">
    <source>
        <dbReference type="SMART" id="SM00093"/>
    </source>
</evidence>
<dbReference type="Gramene" id="KQJ82765">
    <property type="protein sequence ID" value="KQJ82765"/>
    <property type="gene ID" value="BRADI_5g10872v3"/>
</dbReference>
<reference evidence="4 5" key="1">
    <citation type="journal article" date="2010" name="Nature">
        <title>Genome sequencing and analysis of the model grass Brachypodium distachyon.</title>
        <authorList>
            <consortium name="International Brachypodium Initiative"/>
        </authorList>
    </citation>
    <scope>NUCLEOTIDE SEQUENCE [LARGE SCALE GENOMIC DNA]</scope>
    <source>
        <strain evidence="4 5">Bd21</strain>
    </source>
</reference>
<dbReference type="InterPro" id="IPR042185">
    <property type="entry name" value="Serpin_sf_2"/>
</dbReference>
<accession>A0A0Q3KRS8</accession>
<dbReference type="Proteomes" id="UP000008810">
    <property type="component" value="Chromosome 5"/>
</dbReference>
<dbReference type="PANTHER" id="PTHR11461">
    <property type="entry name" value="SERINE PROTEASE INHIBITOR, SERPIN"/>
    <property type="match status" value="1"/>
</dbReference>
<protein>
    <recommendedName>
        <fullName evidence="3">Serpin domain-containing protein</fullName>
    </recommendedName>
</protein>
<proteinExistence type="inferred from homology"/>
<dbReference type="EnsemblPlants" id="KQJ82765">
    <property type="protein sequence ID" value="KQJ82765"/>
    <property type="gene ID" value="BRADI_5g10872v3"/>
</dbReference>
<dbReference type="AlphaFoldDB" id="A0A0Q3KRS8"/>
<dbReference type="InterPro" id="IPR023795">
    <property type="entry name" value="Serpin_CS"/>
</dbReference>
<dbReference type="GO" id="GO:0005615">
    <property type="term" value="C:extracellular space"/>
    <property type="evidence" value="ECO:0000318"/>
    <property type="project" value="GO_Central"/>
</dbReference>
<dbReference type="SUPFAM" id="SSF56574">
    <property type="entry name" value="Serpins"/>
    <property type="match status" value="1"/>
</dbReference>
<evidence type="ECO:0000256" key="1">
    <source>
        <dbReference type="ARBA" id="ARBA00009500"/>
    </source>
</evidence>
<evidence type="ECO:0000313" key="6">
    <source>
        <dbReference type="Proteomes" id="UP000008810"/>
    </source>
</evidence>
<dbReference type="InterPro" id="IPR023796">
    <property type="entry name" value="Serpin_dom"/>
</dbReference>
<feature type="domain" description="Serpin" evidence="3">
    <location>
        <begin position="21"/>
        <end position="408"/>
    </location>
</feature>
<dbReference type="SMART" id="SM00093">
    <property type="entry name" value="SERPIN"/>
    <property type="match status" value="1"/>
</dbReference>
<dbReference type="GO" id="GO:0004867">
    <property type="term" value="F:serine-type endopeptidase inhibitor activity"/>
    <property type="evidence" value="ECO:0007669"/>
    <property type="project" value="InterPro"/>
</dbReference>
<dbReference type="InterPro" id="IPR036186">
    <property type="entry name" value="Serpin_sf"/>
</dbReference>
<dbReference type="InterPro" id="IPR000215">
    <property type="entry name" value="Serpin_fam"/>
</dbReference>
<reference evidence="4" key="2">
    <citation type="submission" date="2017-06" db="EMBL/GenBank/DDBJ databases">
        <title>WGS assembly of Brachypodium distachyon.</title>
        <authorList>
            <consortium name="The International Brachypodium Initiative"/>
            <person name="Lucas S."/>
            <person name="Harmon-Smith M."/>
            <person name="Lail K."/>
            <person name="Tice H."/>
            <person name="Grimwood J."/>
            <person name="Bruce D."/>
            <person name="Barry K."/>
            <person name="Shu S."/>
            <person name="Lindquist E."/>
            <person name="Wang M."/>
            <person name="Pitluck S."/>
            <person name="Vogel J.P."/>
            <person name="Garvin D.F."/>
            <person name="Mockler T.C."/>
            <person name="Schmutz J."/>
            <person name="Rokhsar D."/>
            <person name="Bevan M.W."/>
        </authorList>
    </citation>
    <scope>NUCLEOTIDE SEQUENCE</scope>
    <source>
        <strain evidence="4">Bd21</strain>
    </source>
</reference>
<keyword evidence="6" id="KW-1185">Reference proteome</keyword>
<dbReference type="EMBL" id="CM000884">
    <property type="protein sequence ID" value="KQJ82765.1"/>
    <property type="molecule type" value="Genomic_DNA"/>
</dbReference>
<dbReference type="OrthoDB" id="671595at2759"/>
<name>A0A0Q3KRS8_BRADI</name>
<evidence type="ECO:0000313" key="4">
    <source>
        <dbReference type="EMBL" id="KQJ82765.1"/>
    </source>
</evidence>
<gene>
    <name evidence="4" type="ORF">BRADI_5g10872v3</name>
</gene>
<dbReference type="Pfam" id="PF00079">
    <property type="entry name" value="Serpin"/>
    <property type="match status" value="1"/>
</dbReference>
<dbReference type="PROSITE" id="PS00284">
    <property type="entry name" value="SERPIN"/>
    <property type="match status" value="1"/>
</dbReference>